<evidence type="ECO:0000256" key="2">
    <source>
        <dbReference type="SAM" id="SignalP"/>
    </source>
</evidence>
<dbReference type="Proteomes" id="UP001201812">
    <property type="component" value="Unassembled WGS sequence"/>
</dbReference>
<dbReference type="AlphaFoldDB" id="A0AAD4NEE8"/>
<feature type="transmembrane region" description="Helical" evidence="1">
    <location>
        <begin position="59"/>
        <end position="79"/>
    </location>
</feature>
<comment type="caution">
    <text evidence="3">The sequence shown here is derived from an EMBL/GenBank/DDBJ whole genome shotgun (WGS) entry which is preliminary data.</text>
</comment>
<protein>
    <submittedName>
        <fullName evidence="3">Uncharacterized protein</fullName>
    </submittedName>
</protein>
<gene>
    <name evidence="3" type="ORF">DdX_02529</name>
</gene>
<proteinExistence type="predicted"/>
<dbReference type="EMBL" id="JAKKPZ010000002">
    <property type="protein sequence ID" value="KAI1725847.1"/>
    <property type="molecule type" value="Genomic_DNA"/>
</dbReference>
<sequence>MPKLLKTYSTLAFLIYMFCIVEGAHKIEQFDGALESNNTDTSPRIHWCLDTTLLNLLKTTGTVTTIALFFCGIPICMTIR</sequence>
<accession>A0AAD4NEE8</accession>
<feature type="signal peptide" evidence="2">
    <location>
        <begin position="1"/>
        <end position="23"/>
    </location>
</feature>
<keyword evidence="4" id="KW-1185">Reference proteome</keyword>
<organism evidence="3 4">
    <name type="scientific">Ditylenchus destructor</name>
    <dbReference type="NCBI Taxonomy" id="166010"/>
    <lineage>
        <taxon>Eukaryota</taxon>
        <taxon>Metazoa</taxon>
        <taxon>Ecdysozoa</taxon>
        <taxon>Nematoda</taxon>
        <taxon>Chromadorea</taxon>
        <taxon>Rhabditida</taxon>
        <taxon>Tylenchina</taxon>
        <taxon>Tylenchomorpha</taxon>
        <taxon>Sphaerularioidea</taxon>
        <taxon>Anguinidae</taxon>
        <taxon>Anguininae</taxon>
        <taxon>Ditylenchus</taxon>
    </lineage>
</organism>
<feature type="chain" id="PRO_5042262111" evidence="2">
    <location>
        <begin position="24"/>
        <end position="80"/>
    </location>
</feature>
<keyword evidence="1" id="KW-0812">Transmembrane</keyword>
<evidence type="ECO:0000256" key="1">
    <source>
        <dbReference type="SAM" id="Phobius"/>
    </source>
</evidence>
<reference evidence="3" key="1">
    <citation type="submission" date="2022-01" db="EMBL/GenBank/DDBJ databases">
        <title>Genome Sequence Resource for Two Populations of Ditylenchus destructor, the Migratory Endoparasitic Phytonematode.</title>
        <authorList>
            <person name="Zhang H."/>
            <person name="Lin R."/>
            <person name="Xie B."/>
        </authorList>
    </citation>
    <scope>NUCLEOTIDE SEQUENCE</scope>
    <source>
        <strain evidence="3">BazhouSP</strain>
    </source>
</reference>
<keyword evidence="1" id="KW-0472">Membrane</keyword>
<keyword evidence="1" id="KW-1133">Transmembrane helix</keyword>
<keyword evidence="2" id="KW-0732">Signal</keyword>
<name>A0AAD4NEE8_9BILA</name>
<evidence type="ECO:0000313" key="3">
    <source>
        <dbReference type="EMBL" id="KAI1725847.1"/>
    </source>
</evidence>
<evidence type="ECO:0000313" key="4">
    <source>
        <dbReference type="Proteomes" id="UP001201812"/>
    </source>
</evidence>